<dbReference type="Pfam" id="PF03372">
    <property type="entry name" value="Exo_endo_phos"/>
    <property type="match status" value="1"/>
</dbReference>
<evidence type="ECO:0000256" key="5">
    <source>
        <dbReference type="PIRSR" id="PIRSR604808-2"/>
    </source>
</evidence>
<dbReference type="Gene3D" id="3.60.10.10">
    <property type="entry name" value="Endonuclease/exonuclease/phosphatase"/>
    <property type="match status" value="1"/>
</dbReference>
<keyword evidence="3" id="KW-0378">Hydrolase</keyword>
<dbReference type="GO" id="GO:0006284">
    <property type="term" value="P:base-excision repair"/>
    <property type="evidence" value="ECO:0007669"/>
    <property type="project" value="TreeGrafter"/>
</dbReference>
<dbReference type="InterPro" id="IPR004808">
    <property type="entry name" value="AP_endonuc_1"/>
</dbReference>
<keyword evidence="2 5" id="KW-0479">Metal-binding</keyword>
<dbReference type="Proteomes" id="UP000195402">
    <property type="component" value="Unassembled WGS sequence"/>
</dbReference>
<evidence type="ECO:0000313" key="7">
    <source>
        <dbReference type="EMBL" id="OVA19313.1"/>
    </source>
</evidence>
<evidence type="ECO:0000256" key="3">
    <source>
        <dbReference type="ARBA" id="ARBA00022801"/>
    </source>
</evidence>
<dbReference type="PANTHER" id="PTHR22748">
    <property type="entry name" value="AP ENDONUCLEASE"/>
    <property type="match status" value="1"/>
</dbReference>
<protein>
    <recommendedName>
        <fullName evidence="6">Endonuclease/exonuclease/phosphatase domain-containing protein</fullName>
    </recommendedName>
</protein>
<comment type="caution">
    <text evidence="7">The sequence shown here is derived from an EMBL/GenBank/DDBJ whole genome shotgun (WGS) entry which is preliminary data.</text>
</comment>
<dbReference type="OrthoDB" id="1881450at2759"/>
<dbReference type="GO" id="GO:0008081">
    <property type="term" value="F:phosphoric diester hydrolase activity"/>
    <property type="evidence" value="ECO:0007669"/>
    <property type="project" value="TreeGrafter"/>
</dbReference>
<feature type="binding site" evidence="5">
    <location>
        <position position="38"/>
    </location>
    <ligand>
        <name>Mg(2+)</name>
        <dbReference type="ChEBI" id="CHEBI:18420"/>
        <label>1</label>
    </ligand>
</feature>
<dbReference type="GO" id="GO:0005634">
    <property type="term" value="C:nucleus"/>
    <property type="evidence" value="ECO:0007669"/>
    <property type="project" value="TreeGrafter"/>
</dbReference>
<name>A0A200R9I9_MACCD</name>
<dbReference type="AlphaFoldDB" id="A0A200R9I9"/>
<dbReference type="InterPro" id="IPR005135">
    <property type="entry name" value="Endo/exonuclease/phosphatase"/>
</dbReference>
<feature type="domain" description="Endonuclease/exonuclease/phosphatase" evidence="6">
    <location>
        <begin position="6"/>
        <end position="82"/>
    </location>
</feature>
<dbReference type="GO" id="GO:0008311">
    <property type="term" value="F:double-stranded DNA 3'-5' DNA exonuclease activity"/>
    <property type="evidence" value="ECO:0007669"/>
    <property type="project" value="TreeGrafter"/>
</dbReference>
<dbReference type="SUPFAM" id="SSF56219">
    <property type="entry name" value="DNase I-like"/>
    <property type="match status" value="1"/>
</dbReference>
<gene>
    <name evidence="7" type="ORF">BVC80_521g126</name>
</gene>
<dbReference type="PANTHER" id="PTHR22748:SF4">
    <property type="entry name" value="DNA-(APURINIC OR APYRIMIDINIC SITE) ENDONUCLEASE 2"/>
    <property type="match status" value="1"/>
</dbReference>
<evidence type="ECO:0000256" key="2">
    <source>
        <dbReference type="ARBA" id="ARBA00022723"/>
    </source>
</evidence>
<comment type="similarity">
    <text evidence="1">Belongs to the DNA repair enzymes AP/ExoA family.</text>
</comment>
<evidence type="ECO:0000259" key="6">
    <source>
        <dbReference type="Pfam" id="PF03372"/>
    </source>
</evidence>
<evidence type="ECO:0000256" key="4">
    <source>
        <dbReference type="ARBA" id="ARBA00022842"/>
    </source>
</evidence>
<dbReference type="OMA" id="CQRSTIS"/>
<dbReference type="InParanoid" id="A0A200R9I9"/>
<feature type="binding site" evidence="5">
    <location>
        <position position="9"/>
    </location>
    <ligand>
        <name>Mg(2+)</name>
        <dbReference type="ChEBI" id="CHEBI:18420"/>
        <label>1</label>
    </ligand>
</feature>
<dbReference type="InterPro" id="IPR036691">
    <property type="entry name" value="Endo/exonu/phosph_ase_sf"/>
</dbReference>
<dbReference type="GO" id="GO:0046872">
    <property type="term" value="F:metal ion binding"/>
    <property type="evidence" value="ECO:0007669"/>
    <property type="project" value="UniProtKB-KW"/>
</dbReference>
<accession>A0A200R9I9</accession>
<organism evidence="7 8">
    <name type="scientific">Macleaya cordata</name>
    <name type="common">Five-seeded plume-poppy</name>
    <name type="synonym">Bocconia cordata</name>
    <dbReference type="NCBI Taxonomy" id="56857"/>
    <lineage>
        <taxon>Eukaryota</taxon>
        <taxon>Viridiplantae</taxon>
        <taxon>Streptophyta</taxon>
        <taxon>Embryophyta</taxon>
        <taxon>Tracheophyta</taxon>
        <taxon>Spermatophyta</taxon>
        <taxon>Magnoliopsida</taxon>
        <taxon>Ranunculales</taxon>
        <taxon>Papaveraceae</taxon>
        <taxon>Papaveroideae</taxon>
        <taxon>Macleaya</taxon>
    </lineage>
</organism>
<sequence>MELKIISWNIRGLNSFDKINVIKDIVKKERVSVIAIQETKMSKVSDWFIKSFWGSDSYDWLHIPSNDRSGGIILVWDDSVLKMERELVGEHSISIEVSSVTDNFKWLFSTAYAPNSPADKLNFLEELELI</sequence>
<evidence type="ECO:0000313" key="8">
    <source>
        <dbReference type="Proteomes" id="UP000195402"/>
    </source>
</evidence>
<keyword evidence="8" id="KW-1185">Reference proteome</keyword>
<reference evidence="7 8" key="1">
    <citation type="journal article" date="2017" name="Mol. Plant">
        <title>The Genome of Medicinal Plant Macleaya cordata Provides New Insights into Benzylisoquinoline Alkaloids Metabolism.</title>
        <authorList>
            <person name="Liu X."/>
            <person name="Liu Y."/>
            <person name="Huang P."/>
            <person name="Ma Y."/>
            <person name="Qing Z."/>
            <person name="Tang Q."/>
            <person name="Cao H."/>
            <person name="Cheng P."/>
            <person name="Zheng Y."/>
            <person name="Yuan Z."/>
            <person name="Zhou Y."/>
            <person name="Liu J."/>
            <person name="Tang Z."/>
            <person name="Zhuo Y."/>
            <person name="Zhang Y."/>
            <person name="Yu L."/>
            <person name="Huang J."/>
            <person name="Yang P."/>
            <person name="Peng Q."/>
            <person name="Zhang J."/>
            <person name="Jiang W."/>
            <person name="Zhang Z."/>
            <person name="Lin K."/>
            <person name="Ro D.K."/>
            <person name="Chen X."/>
            <person name="Xiong X."/>
            <person name="Shang Y."/>
            <person name="Huang S."/>
            <person name="Zeng J."/>
        </authorList>
    </citation>
    <scope>NUCLEOTIDE SEQUENCE [LARGE SCALE GENOMIC DNA]</scope>
    <source>
        <strain evidence="8">cv. BLH2017</strain>
        <tissue evidence="7">Root</tissue>
    </source>
</reference>
<dbReference type="EMBL" id="MVGT01000213">
    <property type="protein sequence ID" value="OVA19313.1"/>
    <property type="molecule type" value="Genomic_DNA"/>
</dbReference>
<dbReference type="GO" id="GO:0003906">
    <property type="term" value="F:DNA-(apurinic or apyrimidinic site) endonuclease activity"/>
    <property type="evidence" value="ECO:0007669"/>
    <property type="project" value="TreeGrafter"/>
</dbReference>
<keyword evidence="5" id="KW-0464">Manganese</keyword>
<evidence type="ECO:0000256" key="1">
    <source>
        <dbReference type="ARBA" id="ARBA00007092"/>
    </source>
</evidence>
<comment type="cofactor">
    <cofactor evidence="5">
        <name>Mg(2+)</name>
        <dbReference type="ChEBI" id="CHEBI:18420"/>
    </cofactor>
    <cofactor evidence="5">
        <name>Mn(2+)</name>
        <dbReference type="ChEBI" id="CHEBI:29035"/>
    </cofactor>
    <text evidence="5">Probably binds two magnesium or manganese ions per subunit.</text>
</comment>
<proteinExistence type="inferred from homology"/>
<keyword evidence="4 5" id="KW-0460">Magnesium</keyword>